<dbReference type="GO" id="GO:0042918">
    <property type="term" value="P:alkanesulfonate transmembrane transport"/>
    <property type="evidence" value="ECO:0007669"/>
    <property type="project" value="UniProtKB-ARBA"/>
</dbReference>
<evidence type="ECO:0000313" key="10">
    <source>
        <dbReference type="EMBL" id="SDI09497.1"/>
    </source>
</evidence>
<keyword evidence="4 7" id="KW-0812">Transmembrane</keyword>
<keyword evidence="5 7" id="KW-1133">Transmembrane helix</keyword>
<evidence type="ECO:0000256" key="4">
    <source>
        <dbReference type="ARBA" id="ARBA00022692"/>
    </source>
</evidence>
<dbReference type="PROSITE" id="PS50928">
    <property type="entry name" value="ABC_TM1"/>
    <property type="match status" value="1"/>
</dbReference>
<dbReference type="FunFam" id="1.10.3720.10:FF:000003">
    <property type="entry name" value="Aliphatic sulfonate ABC transporter permease"/>
    <property type="match status" value="1"/>
</dbReference>
<accession>A0A0D1XCN7</accession>
<feature type="domain" description="ABC transmembrane type-1" evidence="8">
    <location>
        <begin position="70"/>
        <end position="250"/>
    </location>
</feature>
<evidence type="ECO:0000256" key="5">
    <source>
        <dbReference type="ARBA" id="ARBA00022989"/>
    </source>
</evidence>
<feature type="transmembrane region" description="Helical" evidence="7">
    <location>
        <begin position="176"/>
        <end position="206"/>
    </location>
</feature>
<dbReference type="OrthoDB" id="9804353at2"/>
<evidence type="ECO:0000256" key="6">
    <source>
        <dbReference type="ARBA" id="ARBA00023136"/>
    </source>
</evidence>
<gene>
    <name evidence="9" type="primary">ssuC</name>
    <name evidence="9" type="ORF">AF333_25225</name>
    <name evidence="10" type="ORF">SAMN04487909_101530</name>
</gene>
<reference evidence="10 12" key="2">
    <citation type="submission" date="2016-10" db="EMBL/GenBank/DDBJ databases">
        <authorList>
            <person name="de Groot N.N."/>
        </authorList>
    </citation>
    <scope>NUCLEOTIDE SEQUENCE [LARGE SCALE GENOMIC DNA]</scope>
    <source>
        <strain evidence="10 12">DSM 2895</strain>
    </source>
</reference>
<feature type="transmembrane region" description="Helical" evidence="7">
    <location>
        <begin position="136"/>
        <end position="155"/>
    </location>
</feature>
<dbReference type="PANTHER" id="PTHR30151">
    <property type="entry name" value="ALKANE SULFONATE ABC TRANSPORTER-RELATED, MEMBRANE SUBUNIT"/>
    <property type="match status" value="1"/>
</dbReference>
<proteinExistence type="inferred from homology"/>
<dbReference type="STRING" id="47500.AF333_25225"/>
<dbReference type="EMBL" id="LGUG01000004">
    <property type="protein sequence ID" value="KON98243.1"/>
    <property type="molecule type" value="Genomic_DNA"/>
</dbReference>
<evidence type="ECO:0000256" key="7">
    <source>
        <dbReference type="RuleBase" id="RU363032"/>
    </source>
</evidence>
<dbReference type="InterPro" id="IPR000515">
    <property type="entry name" value="MetI-like"/>
</dbReference>
<feature type="transmembrane region" description="Helical" evidence="7">
    <location>
        <begin position="226"/>
        <end position="246"/>
    </location>
</feature>
<name>A0A0D1XCN7_ANEMI</name>
<reference evidence="9 11" key="1">
    <citation type="submission" date="2015-07" db="EMBL/GenBank/DDBJ databases">
        <title>Fjat-14205 dsm 2895.</title>
        <authorList>
            <person name="Liu B."/>
            <person name="Wang J."/>
            <person name="Zhu Y."/>
            <person name="Liu G."/>
            <person name="Chen Q."/>
            <person name="Chen Z."/>
            <person name="Lan J."/>
            <person name="Che J."/>
            <person name="Ge C."/>
            <person name="Shi H."/>
            <person name="Pan Z."/>
            <person name="Liu X."/>
        </authorList>
    </citation>
    <scope>NUCLEOTIDE SEQUENCE [LARGE SCALE GENOMIC DNA]</scope>
    <source>
        <strain evidence="9 11">DSM 2895</strain>
    </source>
</reference>
<dbReference type="InterPro" id="IPR035906">
    <property type="entry name" value="MetI-like_sf"/>
</dbReference>
<keyword evidence="3" id="KW-1003">Cell membrane</keyword>
<evidence type="ECO:0000256" key="1">
    <source>
        <dbReference type="ARBA" id="ARBA00004651"/>
    </source>
</evidence>
<dbReference type="Pfam" id="PF00528">
    <property type="entry name" value="BPD_transp_1"/>
    <property type="match status" value="1"/>
</dbReference>
<protein>
    <submittedName>
        <fullName evidence="9">Alkanesulfonate transporter permease subunit</fullName>
    </submittedName>
    <submittedName>
        <fullName evidence="10">Sulfonate transport system permease protein</fullName>
    </submittedName>
</protein>
<evidence type="ECO:0000313" key="12">
    <source>
        <dbReference type="Proteomes" id="UP000182836"/>
    </source>
</evidence>
<evidence type="ECO:0000256" key="2">
    <source>
        <dbReference type="ARBA" id="ARBA00022448"/>
    </source>
</evidence>
<dbReference type="EMBL" id="FNED01000001">
    <property type="protein sequence ID" value="SDI09497.1"/>
    <property type="molecule type" value="Genomic_DNA"/>
</dbReference>
<feature type="transmembrane region" description="Helical" evidence="7">
    <location>
        <begin position="74"/>
        <end position="99"/>
    </location>
</feature>
<keyword evidence="6 7" id="KW-0472">Membrane</keyword>
<comment type="subcellular location">
    <subcellularLocation>
        <location evidence="1 7">Cell membrane</location>
        <topology evidence="1 7">Multi-pass membrane protein</topology>
    </subcellularLocation>
</comment>
<keyword evidence="2 7" id="KW-0813">Transport</keyword>
<feature type="transmembrane region" description="Helical" evidence="7">
    <location>
        <begin position="111"/>
        <end position="130"/>
    </location>
</feature>
<evidence type="ECO:0000313" key="11">
    <source>
        <dbReference type="Proteomes" id="UP000037269"/>
    </source>
</evidence>
<dbReference type="Proteomes" id="UP000182836">
    <property type="component" value="Unassembled WGS sequence"/>
</dbReference>
<dbReference type="PATRIC" id="fig|47500.12.peg.5794"/>
<keyword evidence="11" id="KW-1185">Reference proteome</keyword>
<evidence type="ECO:0000313" key="9">
    <source>
        <dbReference type="EMBL" id="KON98243.1"/>
    </source>
</evidence>
<dbReference type="Gene3D" id="1.10.3720.10">
    <property type="entry name" value="MetI-like"/>
    <property type="match status" value="1"/>
</dbReference>
<dbReference type="GO" id="GO:0005886">
    <property type="term" value="C:plasma membrane"/>
    <property type="evidence" value="ECO:0007669"/>
    <property type="project" value="UniProtKB-SubCell"/>
</dbReference>
<dbReference type="CDD" id="cd06261">
    <property type="entry name" value="TM_PBP2"/>
    <property type="match status" value="1"/>
</dbReference>
<sequence>MMRKQKGRITLKQNTFTVYLLPWLLPLSILIGWQVAASLQTVSSRLFPPPLDVLKSTWELLVSGKLLFHMKISLWRAAIGFLVGGAIGFILGISNALFTTSYRLLDTTIQMIRNIPHLALVPLVILWMGVDEGAKIFLVALGVLFPVYINTFHGIRSINKDLIEMGKVYGLGTWPLFRDVILPGALPSIFVGLRYALGVMWLTLIVAETIPTNEGIGFLAMNAREFMHADIIILSIIVYALLGKLADVIAKSLEKKVLRWNDTYKEA</sequence>
<evidence type="ECO:0000256" key="3">
    <source>
        <dbReference type="ARBA" id="ARBA00022475"/>
    </source>
</evidence>
<dbReference type="AlphaFoldDB" id="A0A0D1XCN7"/>
<dbReference type="PANTHER" id="PTHR30151:SF38">
    <property type="entry name" value="ALIPHATIC SULFONATES TRANSPORT PERMEASE PROTEIN SSUC-RELATED"/>
    <property type="match status" value="1"/>
</dbReference>
<dbReference type="SUPFAM" id="SSF161098">
    <property type="entry name" value="MetI-like"/>
    <property type="match status" value="1"/>
</dbReference>
<evidence type="ECO:0000259" key="8">
    <source>
        <dbReference type="PROSITE" id="PS50928"/>
    </source>
</evidence>
<comment type="similarity">
    <text evidence="7">Belongs to the binding-protein-dependent transport system permease family.</text>
</comment>
<dbReference type="Proteomes" id="UP000037269">
    <property type="component" value="Unassembled WGS sequence"/>
</dbReference>
<organism evidence="9 11">
    <name type="scientific">Aneurinibacillus migulanus</name>
    <name type="common">Bacillus migulanus</name>
    <dbReference type="NCBI Taxonomy" id="47500"/>
    <lineage>
        <taxon>Bacteria</taxon>
        <taxon>Bacillati</taxon>
        <taxon>Bacillota</taxon>
        <taxon>Bacilli</taxon>
        <taxon>Bacillales</taxon>
        <taxon>Paenibacillaceae</taxon>
        <taxon>Aneurinibacillus group</taxon>
        <taxon>Aneurinibacillus</taxon>
    </lineage>
</organism>